<organism evidence="2 3">
    <name type="scientific">Floridaenema aerugineum BLCC-F46</name>
    <dbReference type="NCBI Taxonomy" id="3153654"/>
    <lineage>
        <taxon>Bacteria</taxon>
        <taxon>Bacillati</taxon>
        <taxon>Cyanobacteriota</taxon>
        <taxon>Cyanophyceae</taxon>
        <taxon>Oscillatoriophycideae</taxon>
        <taxon>Aerosakkonematales</taxon>
        <taxon>Aerosakkonemataceae</taxon>
        <taxon>Floridanema</taxon>
        <taxon>Floridanema aerugineum</taxon>
    </lineage>
</organism>
<feature type="region of interest" description="Disordered" evidence="1">
    <location>
        <begin position="87"/>
        <end position="106"/>
    </location>
</feature>
<sequence>MEWEALLLGLEPLTAAAIGVGVAVAAPVVAAIDSATGSKLSDSARSIAKEGMVLAFQAFDNAQSAVAEAQESVQDLMAEAKNDLKKVRQKAAENGSEATPQEIEIS</sequence>
<gene>
    <name evidence="2" type="ORF">ACE1CC_05585</name>
</gene>
<accession>A0ABV4X0Q2</accession>
<protein>
    <submittedName>
        <fullName evidence="2">DUF5132 domain-containing protein</fullName>
    </submittedName>
</protein>
<evidence type="ECO:0000313" key="3">
    <source>
        <dbReference type="Proteomes" id="UP001576774"/>
    </source>
</evidence>
<dbReference type="RefSeq" id="WP_413269482.1">
    <property type="nucleotide sequence ID" value="NZ_JBHFNQ010000048.1"/>
</dbReference>
<keyword evidence="3" id="KW-1185">Reference proteome</keyword>
<name>A0ABV4X0Q2_9CYAN</name>
<reference evidence="2 3" key="1">
    <citation type="submission" date="2024-09" db="EMBL/GenBank/DDBJ databases">
        <title>Floridaenema gen nov. (Aerosakkonemataceae, Aerosakkonematales ord. nov., Cyanobacteria) from benthic tropical and subtropical fresh waters, with the description of four new species.</title>
        <authorList>
            <person name="Moretto J.A."/>
            <person name="Berthold D.E."/>
            <person name="Lefler F.W."/>
            <person name="Huang I.-S."/>
            <person name="Laughinghouse H. IV."/>
        </authorList>
    </citation>
    <scope>NUCLEOTIDE SEQUENCE [LARGE SCALE GENOMIC DNA]</scope>
    <source>
        <strain evidence="2 3">BLCC-F46</strain>
    </source>
</reference>
<comment type="caution">
    <text evidence="2">The sequence shown here is derived from an EMBL/GenBank/DDBJ whole genome shotgun (WGS) entry which is preliminary data.</text>
</comment>
<dbReference type="Proteomes" id="UP001576774">
    <property type="component" value="Unassembled WGS sequence"/>
</dbReference>
<evidence type="ECO:0000313" key="2">
    <source>
        <dbReference type="EMBL" id="MFB2876345.1"/>
    </source>
</evidence>
<dbReference type="EMBL" id="JBHFNQ010000048">
    <property type="protein sequence ID" value="MFB2876345.1"/>
    <property type="molecule type" value="Genomic_DNA"/>
</dbReference>
<proteinExistence type="predicted"/>
<evidence type="ECO:0000256" key="1">
    <source>
        <dbReference type="SAM" id="MobiDB-lite"/>
    </source>
</evidence>